<dbReference type="EMBL" id="QOIL01000016">
    <property type="protein sequence ID" value="RCG27326.1"/>
    <property type="molecule type" value="Genomic_DNA"/>
</dbReference>
<accession>A0A367FAC1</accession>
<protein>
    <submittedName>
        <fullName evidence="2">Uncharacterized protein</fullName>
    </submittedName>
</protein>
<keyword evidence="3" id="KW-1185">Reference proteome</keyword>
<comment type="caution">
    <text evidence="2">The sequence shown here is derived from an EMBL/GenBank/DDBJ whole genome shotgun (WGS) entry which is preliminary data.</text>
</comment>
<dbReference type="AlphaFoldDB" id="A0A367FAC1"/>
<feature type="compositionally biased region" description="Basic and acidic residues" evidence="1">
    <location>
        <begin position="46"/>
        <end position="63"/>
    </location>
</feature>
<dbReference type="Proteomes" id="UP000253094">
    <property type="component" value="Unassembled WGS sequence"/>
</dbReference>
<gene>
    <name evidence="2" type="ORF">DQ384_26840</name>
</gene>
<organism evidence="2 3">
    <name type="scientific">Sphaerisporangium album</name>
    <dbReference type="NCBI Taxonomy" id="509200"/>
    <lineage>
        <taxon>Bacteria</taxon>
        <taxon>Bacillati</taxon>
        <taxon>Actinomycetota</taxon>
        <taxon>Actinomycetes</taxon>
        <taxon>Streptosporangiales</taxon>
        <taxon>Streptosporangiaceae</taxon>
        <taxon>Sphaerisporangium</taxon>
    </lineage>
</organism>
<name>A0A367FAC1_9ACTN</name>
<reference evidence="2 3" key="1">
    <citation type="submission" date="2018-06" db="EMBL/GenBank/DDBJ databases">
        <title>Sphaerisporangium craniellae sp. nov., isolated from a marine sponge in the South China Sea.</title>
        <authorList>
            <person name="Li L."/>
        </authorList>
    </citation>
    <scope>NUCLEOTIDE SEQUENCE [LARGE SCALE GENOMIC DNA]</scope>
    <source>
        <strain evidence="2 3">CCTCC AA 208026</strain>
    </source>
</reference>
<proteinExistence type="predicted"/>
<feature type="compositionally biased region" description="Basic and acidic residues" evidence="1">
    <location>
        <begin position="84"/>
        <end position="101"/>
    </location>
</feature>
<evidence type="ECO:0000313" key="2">
    <source>
        <dbReference type="EMBL" id="RCG27326.1"/>
    </source>
</evidence>
<evidence type="ECO:0000256" key="1">
    <source>
        <dbReference type="SAM" id="MobiDB-lite"/>
    </source>
</evidence>
<sequence>MTRSGGEIIMTTPFGTGAGRVDLGKLRERVHRQVVMAGNRAFESPPRGDKRPPRVVSEQERHGVPSTDTEANPPLGVGPSTSARAEKIAQREREVGRRKGGTEGPAARPYGYSRPEHGTGVGVQDTADEESPYMPPGDQAG</sequence>
<feature type="region of interest" description="Disordered" evidence="1">
    <location>
        <begin position="36"/>
        <end position="141"/>
    </location>
</feature>
<evidence type="ECO:0000313" key="3">
    <source>
        <dbReference type="Proteomes" id="UP000253094"/>
    </source>
</evidence>